<dbReference type="EMBL" id="HE612856">
    <property type="protein sequence ID" value="CCE61358.1"/>
    <property type="molecule type" value="Genomic_DNA"/>
</dbReference>
<evidence type="ECO:0000259" key="5">
    <source>
        <dbReference type="PROSITE" id="PS50011"/>
    </source>
</evidence>
<dbReference type="OrthoDB" id="4062651at2759"/>
<keyword evidence="2 3" id="KW-0067">ATP-binding</keyword>
<reference evidence="6 7" key="1">
    <citation type="journal article" date="2011" name="Proc. Natl. Acad. Sci. U.S.A.">
        <title>Evolutionary erosion of yeast sex chromosomes by mating-type switching accidents.</title>
        <authorList>
            <person name="Gordon J.L."/>
            <person name="Armisen D."/>
            <person name="Proux-Wera E."/>
            <person name="Oheigeartaigh S.S."/>
            <person name="Byrne K.P."/>
            <person name="Wolfe K.H."/>
        </authorList>
    </citation>
    <scope>NUCLEOTIDE SEQUENCE [LARGE SCALE GENOMIC DNA]</scope>
    <source>
        <strain evidence="7">ATCC 24235 / CBS 4417 / NBRC 1672 / NRRL Y-8282 / UCD 70-5</strain>
    </source>
</reference>
<protein>
    <recommendedName>
        <fullName evidence="5">Protein kinase domain-containing protein</fullName>
    </recommendedName>
</protein>
<feature type="binding site" evidence="3">
    <location>
        <position position="587"/>
    </location>
    <ligand>
        <name>ATP</name>
        <dbReference type="ChEBI" id="CHEBI:30616"/>
    </ligand>
</feature>
<dbReference type="GeneID" id="11532448"/>
<keyword evidence="1 3" id="KW-0547">Nucleotide-binding</keyword>
<dbReference type="OMA" id="YAMYCLT"/>
<dbReference type="Gene3D" id="1.10.510.10">
    <property type="entry name" value="Transferase(Phosphotransferase) domain 1"/>
    <property type="match status" value="2"/>
</dbReference>
<dbReference type="InterPro" id="IPR017441">
    <property type="entry name" value="Protein_kinase_ATP_BS"/>
</dbReference>
<dbReference type="GO" id="GO:0004672">
    <property type="term" value="F:protein kinase activity"/>
    <property type="evidence" value="ECO:0007669"/>
    <property type="project" value="InterPro"/>
</dbReference>
<dbReference type="RefSeq" id="XP_003683792.1">
    <property type="nucleotide sequence ID" value="XM_003683744.1"/>
</dbReference>
<dbReference type="AlphaFoldDB" id="G8BN80"/>
<gene>
    <name evidence="6" type="primary">TPHA0A02760</name>
    <name evidence="6" type="ordered locus">TPHA_0A02760</name>
</gene>
<dbReference type="InterPro" id="IPR011009">
    <property type="entry name" value="Kinase-like_dom_sf"/>
</dbReference>
<evidence type="ECO:0000313" key="6">
    <source>
        <dbReference type="EMBL" id="CCE61358.1"/>
    </source>
</evidence>
<dbReference type="PROSITE" id="PS50011">
    <property type="entry name" value="PROTEIN_KINASE_DOM"/>
    <property type="match status" value="1"/>
</dbReference>
<dbReference type="eggNOG" id="KOG0032">
    <property type="taxonomic scope" value="Eukaryota"/>
</dbReference>
<evidence type="ECO:0000256" key="2">
    <source>
        <dbReference type="ARBA" id="ARBA00022840"/>
    </source>
</evidence>
<organism evidence="6 7">
    <name type="scientific">Tetrapisispora phaffii (strain ATCC 24235 / CBS 4417 / NBRC 1672 / NRRL Y-8282 / UCD 70-5)</name>
    <name type="common">Yeast</name>
    <name type="synonym">Fabospora phaffii</name>
    <dbReference type="NCBI Taxonomy" id="1071381"/>
    <lineage>
        <taxon>Eukaryota</taxon>
        <taxon>Fungi</taxon>
        <taxon>Dikarya</taxon>
        <taxon>Ascomycota</taxon>
        <taxon>Saccharomycotina</taxon>
        <taxon>Saccharomycetes</taxon>
        <taxon>Saccharomycetales</taxon>
        <taxon>Saccharomycetaceae</taxon>
        <taxon>Tetrapisispora</taxon>
    </lineage>
</organism>
<feature type="domain" description="Protein kinase" evidence="5">
    <location>
        <begin position="558"/>
        <end position="1006"/>
    </location>
</feature>
<dbReference type="InterPro" id="IPR000719">
    <property type="entry name" value="Prot_kinase_dom"/>
</dbReference>
<dbReference type="SMART" id="SM00220">
    <property type="entry name" value="S_TKc"/>
    <property type="match status" value="1"/>
</dbReference>
<evidence type="ECO:0000256" key="1">
    <source>
        <dbReference type="ARBA" id="ARBA00022741"/>
    </source>
</evidence>
<evidence type="ECO:0000256" key="3">
    <source>
        <dbReference type="PROSITE-ProRule" id="PRU10141"/>
    </source>
</evidence>
<name>G8BN80_TETPH</name>
<dbReference type="GO" id="GO:0005524">
    <property type="term" value="F:ATP binding"/>
    <property type="evidence" value="ECO:0007669"/>
    <property type="project" value="UniProtKB-UniRule"/>
</dbReference>
<dbReference type="Proteomes" id="UP000005666">
    <property type="component" value="Chromosome 1"/>
</dbReference>
<feature type="region of interest" description="Disordered" evidence="4">
    <location>
        <begin position="103"/>
        <end position="126"/>
    </location>
</feature>
<evidence type="ECO:0000256" key="4">
    <source>
        <dbReference type="SAM" id="MobiDB-lite"/>
    </source>
</evidence>
<evidence type="ECO:0000313" key="7">
    <source>
        <dbReference type="Proteomes" id="UP000005666"/>
    </source>
</evidence>
<sequence length="1006" mass="114391">MDSNLNLRKDSTNLYKKQNNFNSLTKSCTDINNKEFGELRREESYNTLSFKPKRLYTLEQGSSSKNTLVNKIGTVTDSCPKSISDGFKYIEIPYNKEFKGTNYYKNESPKRQEKQKSDHIREPSRESLIRCENLNNNSYSPMHETFSKSILMCDEYIPDLNYKDVIENWKIALNDDDNANSLIPRSSMVRPPSSNNKLSCSPSSISYSSASLSSLNDSMIFTESHAQVEPIPFPNINTKSSREHFDSEKPSYKPIDLNFMDNQNYVENNLLRESVTNNRTPHKLYTPLSSLAIDRQLKLGNKPSAIELDNPNSEMLTKYYSNDYFVNGNNPNSYTYKSVSSTTGRRHSSATNDSFRSVSSSISVLPNSLNGNNTTVSMLMELAMRPEEIVKLIGFLPGNFMLLPYTQRKKLLIELKPEKNYKQLMNVIKKFMLTTSKSNVSLRNLQCLNRVSSVENNHQQSQQQQQQQPELISPSYGMNNSVASQYLNSFSPSVQSSFQSNFNANAFNDISDTNASPLNNYANMGTSGTNRRYSISELTNAKNLESRPDDKGEEILNHVLGKIIGFGAWGLIRECFDLKTGKCRAIKIIRFRNNEKLKKQVLREVKIWNELKHEFILPLINWKLYENYAMFCLTERVYDGTLYDLVITWDEFSKSRIEIEERCNITALLCSQVAKALSYMHSQMIVHGDIKLENCLLIKDSIDYSKWKVMVCDFGMSCHFGSAITNDERLYGDLDNNTKIKNRKRNLKNSWFNNCNVDPYCLKHANTAGNPVGNDAYLNNQINLNSRSSERLTGLSKILKPEPVSTHSSGRKHHLNISPKSYTSITNTPEISLKPSLKTSTTSKLNTNRIRRAPTITIGEHDHTISHSNMAKGPDPHTNIGSLPYAAPELVSANSKNIDPPADIWALGVLIYTMLVGKLPFKNDYNSRLGEIIQAGNFDRRSLQLACNSCESDNERVVDESTKKSRTLRNGRLYEIVIGSLTVDLDKRWSLERIENELSILYNGAH</sequence>
<proteinExistence type="predicted"/>
<dbReference type="HOGENOM" id="CLU_010370_0_0_1"/>
<dbReference type="Pfam" id="PF00069">
    <property type="entry name" value="Pkinase"/>
    <property type="match status" value="2"/>
</dbReference>
<dbReference type="PROSITE" id="PS00107">
    <property type="entry name" value="PROTEIN_KINASE_ATP"/>
    <property type="match status" value="1"/>
</dbReference>
<keyword evidence="7" id="KW-1185">Reference proteome</keyword>
<dbReference type="PROSITE" id="PS00108">
    <property type="entry name" value="PROTEIN_KINASE_ST"/>
    <property type="match status" value="1"/>
</dbReference>
<dbReference type="PANTHER" id="PTHR24347">
    <property type="entry name" value="SERINE/THREONINE-PROTEIN KINASE"/>
    <property type="match status" value="1"/>
</dbReference>
<feature type="region of interest" description="Disordered" evidence="4">
    <location>
        <begin position="801"/>
        <end position="821"/>
    </location>
</feature>
<dbReference type="CDD" id="cd00180">
    <property type="entry name" value="PKc"/>
    <property type="match status" value="1"/>
</dbReference>
<accession>G8BN80</accession>
<dbReference type="SUPFAM" id="SSF56112">
    <property type="entry name" value="Protein kinase-like (PK-like)"/>
    <property type="match status" value="1"/>
</dbReference>
<feature type="compositionally biased region" description="Basic and acidic residues" evidence="4">
    <location>
        <begin position="107"/>
        <end position="126"/>
    </location>
</feature>
<dbReference type="InterPro" id="IPR008271">
    <property type="entry name" value="Ser/Thr_kinase_AS"/>
</dbReference>
<dbReference type="KEGG" id="tpf:TPHA_0A02760"/>
<dbReference type="STRING" id="1071381.G8BN80"/>